<keyword evidence="5" id="KW-0472">Membrane</keyword>
<dbReference type="AlphaFoldDB" id="A0A7S3ZLK2"/>
<gene>
    <name evidence="7" type="ORF">PCAL00307_LOCUS2243</name>
    <name evidence="8" type="ORF">PECAL_2P15850</name>
</gene>
<keyword evidence="3" id="KW-0862">Zinc</keyword>
<reference evidence="7" key="1">
    <citation type="submission" date="2021-01" db="EMBL/GenBank/DDBJ databases">
        <authorList>
            <person name="Corre E."/>
            <person name="Pelletier E."/>
            <person name="Niang G."/>
            <person name="Scheremetjew M."/>
            <person name="Finn R."/>
            <person name="Kale V."/>
            <person name="Holt S."/>
            <person name="Cochrane G."/>
            <person name="Meng A."/>
            <person name="Brown T."/>
            <person name="Cohen L."/>
        </authorList>
    </citation>
    <scope>NUCLEOTIDE SEQUENCE</scope>
    <source>
        <strain evidence="7">CCMP1756</strain>
    </source>
</reference>
<dbReference type="OrthoDB" id="264354at2759"/>
<dbReference type="PROSITE" id="PS51292">
    <property type="entry name" value="ZF_RING_CH"/>
    <property type="match status" value="1"/>
</dbReference>
<dbReference type="Pfam" id="PF02622">
    <property type="entry name" value="DUF179"/>
    <property type="match status" value="1"/>
</dbReference>
<dbReference type="CDD" id="cd16495">
    <property type="entry name" value="RING_CH-C4HC3_MARCH"/>
    <property type="match status" value="1"/>
</dbReference>
<keyword evidence="2" id="KW-0863">Zinc-finger</keyword>
<evidence type="ECO:0000256" key="4">
    <source>
        <dbReference type="SAM" id="MobiDB-lite"/>
    </source>
</evidence>
<dbReference type="SUPFAM" id="SSF57850">
    <property type="entry name" value="RING/U-box"/>
    <property type="match status" value="1"/>
</dbReference>
<dbReference type="InterPro" id="IPR013083">
    <property type="entry name" value="Znf_RING/FYVE/PHD"/>
</dbReference>
<feature type="domain" description="RING-CH-type" evidence="6">
    <location>
        <begin position="75"/>
        <end position="139"/>
    </location>
</feature>
<evidence type="ECO:0000313" key="9">
    <source>
        <dbReference type="Proteomes" id="UP000789595"/>
    </source>
</evidence>
<keyword evidence="5" id="KW-1133">Transmembrane helix</keyword>
<evidence type="ECO:0000256" key="3">
    <source>
        <dbReference type="ARBA" id="ARBA00022833"/>
    </source>
</evidence>
<keyword evidence="1" id="KW-0479">Metal-binding</keyword>
<feature type="compositionally biased region" description="Low complexity" evidence="4">
    <location>
        <begin position="66"/>
        <end position="76"/>
    </location>
</feature>
<accession>A0A7S3ZLK2</accession>
<proteinExistence type="predicted"/>
<reference evidence="8" key="2">
    <citation type="submission" date="2021-11" db="EMBL/GenBank/DDBJ databases">
        <authorList>
            <consortium name="Genoscope - CEA"/>
            <person name="William W."/>
        </authorList>
    </citation>
    <scope>NUCLEOTIDE SEQUENCE</scope>
</reference>
<evidence type="ECO:0000256" key="5">
    <source>
        <dbReference type="SAM" id="Phobius"/>
    </source>
</evidence>
<feature type="transmembrane region" description="Helical" evidence="5">
    <location>
        <begin position="155"/>
        <end position="172"/>
    </location>
</feature>
<name>A0A7S3ZLK2_9STRA</name>
<dbReference type="SMART" id="SM00744">
    <property type="entry name" value="RINGv"/>
    <property type="match status" value="1"/>
</dbReference>
<dbReference type="Gene3D" id="3.40.1740.10">
    <property type="entry name" value="VC0467-like"/>
    <property type="match status" value="1"/>
</dbReference>
<dbReference type="Proteomes" id="UP000789595">
    <property type="component" value="Unassembled WGS sequence"/>
</dbReference>
<keyword evidence="9" id="KW-1185">Reference proteome</keyword>
<dbReference type="PANTHER" id="PTHR46347">
    <property type="entry name" value="RING/FYVE/PHD ZINC FINGER SUPERFAMILY PROTEIN"/>
    <property type="match status" value="1"/>
</dbReference>
<dbReference type="PANTHER" id="PTHR46347:SF1">
    <property type="entry name" value="RING_FYVE_PHD ZINC FINGER SUPERFAMILY PROTEIN"/>
    <property type="match status" value="1"/>
</dbReference>
<protein>
    <recommendedName>
        <fullName evidence="6">RING-CH-type domain-containing protein</fullName>
    </recommendedName>
</protein>
<evidence type="ECO:0000313" key="8">
    <source>
        <dbReference type="EMBL" id="CAH0368518.1"/>
    </source>
</evidence>
<dbReference type="EMBL" id="HBIW01002667">
    <property type="protein sequence ID" value="CAE0686809.1"/>
    <property type="molecule type" value="Transcribed_RNA"/>
</dbReference>
<evidence type="ECO:0000313" key="7">
    <source>
        <dbReference type="EMBL" id="CAE0686809.1"/>
    </source>
</evidence>
<evidence type="ECO:0000256" key="1">
    <source>
        <dbReference type="ARBA" id="ARBA00022723"/>
    </source>
</evidence>
<feature type="transmembrane region" description="Helical" evidence="5">
    <location>
        <begin position="178"/>
        <end position="199"/>
    </location>
</feature>
<feature type="compositionally biased region" description="Basic and acidic residues" evidence="4">
    <location>
        <begin position="32"/>
        <end position="58"/>
    </location>
</feature>
<keyword evidence="5" id="KW-0812">Transmembrane</keyword>
<dbReference type="GO" id="GO:0008270">
    <property type="term" value="F:zinc ion binding"/>
    <property type="evidence" value="ECO:0007669"/>
    <property type="project" value="UniProtKB-KW"/>
</dbReference>
<evidence type="ECO:0000259" key="6">
    <source>
        <dbReference type="PROSITE" id="PS51292"/>
    </source>
</evidence>
<organism evidence="7">
    <name type="scientific">Pelagomonas calceolata</name>
    <dbReference type="NCBI Taxonomy" id="35677"/>
    <lineage>
        <taxon>Eukaryota</taxon>
        <taxon>Sar</taxon>
        <taxon>Stramenopiles</taxon>
        <taxon>Ochrophyta</taxon>
        <taxon>Pelagophyceae</taxon>
        <taxon>Pelagomonadales</taxon>
        <taxon>Pelagomonadaceae</taxon>
        <taxon>Pelagomonas</taxon>
    </lineage>
</organism>
<dbReference type="InterPro" id="IPR011016">
    <property type="entry name" value="Znf_RING-CH"/>
</dbReference>
<dbReference type="Pfam" id="PF12906">
    <property type="entry name" value="RINGv"/>
    <property type="match status" value="1"/>
</dbReference>
<feature type="region of interest" description="Disordered" evidence="4">
    <location>
        <begin position="1"/>
        <end position="76"/>
    </location>
</feature>
<sequence length="412" mass="45936">MPVGDAIPEGARRAATPQAVREWMEQVSQQLARDERRQRDEARETIRRQEEARETRETLRRRRPATRSQTAATAAQPEEGDQCRICFSGAEDGKLIAPCKCDGTQKYVHEECLRKWQRTCAGTRKAKYCGVCRARFDLAPPAEPWSSRGWRFTKWFLRHTATFVVALLGTAAGMARPIVLIAPMVGIVVYWFCAIRIVHRGDGRVAIIRNGRPFRGVRAGRLLISRHIEHGVFGNSVVLLTEHDHRRGSFGLVINKREFRGVVELDERRDDLRGFFVGRGGPVDTREAVTMLYRAHLGPPPGMAHGPVVGDLPEGVRGCSFVDGDLTGGDMWRDADAAAGVLLESGARPHDAIFVTGYAGWGRNQLDGEVRAGAWRLVDAEADWIFPDIDDRADLWAQLTREAEEQAAPGAR</sequence>
<dbReference type="InterPro" id="IPR003774">
    <property type="entry name" value="AlgH-like"/>
</dbReference>
<evidence type="ECO:0000256" key="2">
    <source>
        <dbReference type="ARBA" id="ARBA00022771"/>
    </source>
</evidence>
<dbReference type="EMBL" id="CAKKNE010000002">
    <property type="protein sequence ID" value="CAH0368518.1"/>
    <property type="molecule type" value="Genomic_DNA"/>
</dbReference>
<dbReference type="SUPFAM" id="SSF143456">
    <property type="entry name" value="VC0467-like"/>
    <property type="match status" value="1"/>
</dbReference>
<dbReference type="Gene3D" id="3.30.40.10">
    <property type="entry name" value="Zinc/RING finger domain, C3HC4 (zinc finger)"/>
    <property type="match status" value="1"/>
</dbReference>